<evidence type="ECO:0000313" key="2">
    <source>
        <dbReference type="Proteomes" id="UP000092093"/>
    </source>
</evidence>
<dbReference type="AlphaFoldDB" id="A0A1B7X2N8"/>
<protein>
    <submittedName>
        <fullName evidence="1">Uncharacterized protein</fullName>
    </submittedName>
</protein>
<organism evidence="1 2">
    <name type="scientific">Aphanizomenon flos-aquae WA102</name>
    <dbReference type="NCBI Taxonomy" id="1710896"/>
    <lineage>
        <taxon>Bacteria</taxon>
        <taxon>Bacillati</taxon>
        <taxon>Cyanobacteriota</taxon>
        <taxon>Cyanophyceae</taxon>
        <taxon>Nostocales</taxon>
        <taxon>Aphanizomenonaceae</taxon>
        <taxon>Aphanizomenon</taxon>
    </lineage>
</organism>
<comment type="caution">
    <text evidence="1">The sequence shown here is derived from an EMBL/GenBank/DDBJ whole genome shotgun (WGS) entry which is preliminary data.</text>
</comment>
<gene>
    <name evidence="1" type="ORF">AN484_11685</name>
</gene>
<dbReference type="Proteomes" id="UP000092093">
    <property type="component" value="Unassembled WGS sequence"/>
</dbReference>
<reference evidence="1 2" key="1">
    <citation type="submission" date="2015-09" db="EMBL/GenBank/DDBJ databases">
        <title>Aphanizomenon flos-aquae WA102.</title>
        <authorList>
            <person name="Driscoll C."/>
        </authorList>
    </citation>
    <scope>NUCLEOTIDE SEQUENCE [LARGE SCALE GENOMIC DNA]</scope>
    <source>
        <strain evidence="1">WA102</strain>
    </source>
</reference>
<sequence>MQLDGGFAVPMFALNGVSGYRLVIKNDLPTVMSNYFQFAIEEDELKVREWAESNYKKLFDCASMGDISRLVESTPKLKKKVRSGLICNNFS</sequence>
<dbReference type="EMBL" id="LJOW01000049">
    <property type="protein sequence ID" value="OBQ43593.1"/>
    <property type="molecule type" value="Genomic_DNA"/>
</dbReference>
<name>A0A1B7X2N8_APHFL</name>
<evidence type="ECO:0000313" key="1">
    <source>
        <dbReference type="EMBL" id="OBQ43593.1"/>
    </source>
</evidence>
<accession>A0A1B7X2N8</accession>
<proteinExistence type="predicted"/>